<keyword evidence="1" id="KW-0560">Oxidoreductase</keyword>
<dbReference type="PROSITE" id="PS00508">
    <property type="entry name" value="NI_HGENASE_L_2"/>
    <property type="match status" value="1"/>
</dbReference>
<dbReference type="SUPFAM" id="SSF56762">
    <property type="entry name" value="HydB/Nqo4-like"/>
    <property type="match status" value="1"/>
</dbReference>
<dbReference type="InterPro" id="IPR018194">
    <property type="entry name" value="Ni-dep_hyd_lsu_Ni_BS"/>
</dbReference>
<comment type="cofactor">
    <cofactor evidence="2">
        <name>Fe cation</name>
        <dbReference type="ChEBI" id="CHEBI:24875"/>
    </cofactor>
</comment>
<dbReference type="InterPro" id="IPR029014">
    <property type="entry name" value="NiFe-Hase_large"/>
</dbReference>
<feature type="binding site" evidence="2">
    <location>
        <position position="68"/>
    </location>
    <ligand>
        <name>Fe cation</name>
        <dbReference type="ChEBI" id="CHEBI:24875"/>
    </ligand>
</feature>
<dbReference type="Pfam" id="PF00374">
    <property type="entry name" value="NiFeSe_Hases"/>
    <property type="match status" value="2"/>
</dbReference>
<keyword evidence="2" id="KW-0479">Metal-binding</keyword>
<dbReference type="AlphaFoldDB" id="A0A545U9J9"/>
<keyword evidence="2" id="KW-0460">Magnesium</keyword>
<gene>
    <name evidence="3" type="ORF">FKG94_00870</name>
</gene>
<proteinExistence type="predicted"/>
<dbReference type="InterPro" id="IPR001501">
    <property type="entry name" value="Ni-dep_hyd_lsu"/>
</dbReference>
<sequence>MSDGEKVYKVDMLTRVEGEGRFYLKVRDGQVIESRLNIFEAPRYFEAFLRGRAIEEVPDIVARICGICPVAYQMSAVRALENALGRVPASPIRALRRLLYCGEWIESHALHIFLLHAPDFLGYASAMAMAADHKAVVERGLRIKKAGNGLIALLGGRAIHPVSVRLGGFTSAPEARLLADLRPTLQEALNDALATVHWAAGFSFPAFEQDYTFVCLDGTDYPLEWGDHIYISGQGRVAVADFHSRITESQVAHSTALQSRLKNGQHYLCGPMARLNRHHQRLHPQALDALHKSSLTLPVRNPYQSIVVRSLELVHALAEALDIIDAYQRPVPAFEAYTARAAIAAGATEAPRGLLYHRYQIGDDGLVKEATIIPPTSQNQAQIEADLVAVTPQLLALEDKQEHEQATHLCEQLIRSYDPCISCATHFLRLDIDRDDTAQEVDQ</sequence>
<feature type="binding site" evidence="2">
    <location>
        <position position="68"/>
    </location>
    <ligand>
        <name>Ni(2+)</name>
        <dbReference type="ChEBI" id="CHEBI:49786"/>
    </ligand>
</feature>
<name>A0A545U9J9_9GAMM</name>
<comment type="cofactor">
    <cofactor evidence="2">
        <name>Ni(2+)</name>
        <dbReference type="ChEBI" id="CHEBI:49786"/>
    </cofactor>
</comment>
<feature type="binding site" evidence="2">
    <location>
        <position position="426"/>
    </location>
    <ligand>
        <name>Mg(2+)</name>
        <dbReference type="ChEBI" id="CHEBI:18420"/>
    </ligand>
</feature>
<comment type="caution">
    <text evidence="3">The sequence shown here is derived from an EMBL/GenBank/DDBJ whole genome shotgun (WGS) entry which is preliminary data.</text>
</comment>
<feature type="binding site" evidence="2">
    <location>
        <position position="65"/>
    </location>
    <ligand>
        <name>Ni(2+)</name>
        <dbReference type="ChEBI" id="CHEBI:49786"/>
    </ligand>
</feature>
<feature type="binding site" evidence="2">
    <location>
        <position position="420"/>
    </location>
    <ligand>
        <name>Ni(2+)</name>
        <dbReference type="ChEBI" id="CHEBI:49786"/>
    </ligand>
</feature>
<dbReference type="EMBL" id="VHSG01000002">
    <property type="protein sequence ID" value="TQV86141.1"/>
    <property type="molecule type" value="Genomic_DNA"/>
</dbReference>
<dbReference type="GO" id="GO:0016151">
    <property type="term" value="F:nickel cation binding"/>
    <property type="evidence" value="ECO:0007669"/>
    <property type="project" value="InterPro"/>
</dbReference>
<dbReference type="OrthoDB" id="9761717at2"/>
<dbReference type="Gene3D" id="1.10.645.10">
    <property type="entry name" value="Cytochrome-c3 Hydrogenase, chain B"/>
    <property type="match status" value="1"/>
</dbReference>
<reference evidence="3 4" key="1">
    <citation type="submission" date="2019-06" db="EMBL/GenBank/DDBJ databases">
        <title>Whole genome sequence for Cellvibrionaceae sp. R142.</title>
        <authorList>
            <person name="Wang G."/>
        </authorList>
    </citation>
    <scope>NUCLEOTIDE SEQUENCE [LARGE SCALE GENOMIC DNA]</scope>
    <source>
        <strain evidence="3 4">R142</strain>
    </source>
</reference>
<organism evidence="3 4">
    <name type="scientific">Exilibacterium tricleocarpae</name>
    <dbReference type="NCBI Taxonomy" id="2591008"/>
    <lineage>
        <taxon>Bacteria</taxon>
        <taxon>Pseudomonadati</taxon>
        <taxon>Pseudomonadota</taxon>
        <taxon>Gammaproteobacteria</taxon>
        <taxon>Cellvibrionales</taxon>
        <taxon>Cellvibrionaceae</taxon>
        <taxon>Exilibacterium</taxon>
    </lineage>
</organism>
<feature type="binding site" evidence="2">
    <location>
        <position position="46"/>
    </location>
    <ligand>
        <name>Mg(2+)</name>
        <dbReference type="ChEBI" id="CHEBI:18420"/>
    </ligand>
</feature>
<dbReference type="Proteomes" id="UP000319732">
    <property type="component" value="Unassembled WGS sequence"/>
</dbReference>
<dbReference type="GO" id="GO:0008901">
    <property type="term" value="F:ferredoxin hydrogenase activity"/>
    <property type="evidence" value="ECO:0007669"/>
    <property type="project" value="InterPro"/>
</dbReference>
<keyword evidence="2" id="KW-0408">Iron</keyword>
<accession>A0A545U9J9</accession>
<evidence type="ECO:0000313" key="3">
    <source>
        <dbReference type="EMBL" id="TQV86141.1"/>
    </source>
</evidence>
<dbReference type="PANTHER" id="PTHR43600:SF4">
    <property type="entry name" value="CYTOSOLIC NIFE-HYDROGENASE, ALPHA SUBUNIT"/>
    <property type="match status" value="1"/>
</dbReference>
<dbReference type="RefSeq" id="WP_142902293.1">
    <property type="nucleotide sequence ID" value="NZ_ML660087.1"/>
</dbReference>
<protein>
    <submittedName>
        <fullName evidence="3">Ni/Fe hydrogenase subunit alpha</fullName>
    </submittedName>
</protein>
<feature type="binding site" evidence="2">
    <location>
        <position position="423"/>
    </location>
    <ligand>
        <name>Fe cation</name>
        <dbReference type="ChEBI" id="CHEBI:24875"/>
    </ligand>
</feature>
<feature type="binding site" evidence="2">
    <location>
        <position position="372"/>
    </location>
    <ligand>
        <name>Mg(2+)</name>
        <dbReference type="ChEBI" id="CHEBI:18420"/>
    </ligand>
</feature>
<evidence type="ECO:0000256" key="1">
    <source>
        <dbReference type="ARBA" id="ARBA00023002"/>
    </source>
</evidence>
<evidence type="ECO:0000313" key="4">
    <source>
        <dbReference type="Proteomes" id="UP000319732"/>
    </source>
</evidence>
<keyword evidence="2" id="KW-0533">Nickel</keyword>
<dbReference type="PANTHER" id="PTHR43600">
    <property type="entry name" value="COENZYME F420 HYDROGENASE, SUBUNIT ALPHA"/>
    <property type="match status" value="1"/>
</dbReference>
<keyword evidence="4" id="KW-1185">Reference proteome</keyword>
<evidence type="ECO:0000256" key="2">
    <source>
        <dbReference type="PIRSR" id="PIRSR601501-1"/>
    </source>
</evidence>